<evidence type="ECO:0000313" key="13">
    <source>
        <dbReference type="Proteomes" id="UP000076798"/>
    </source>
</evidence>
<feature type="binding site" evidence="8">
    <location>
        <position position="21"/>
    </location>
    <ligand>
        <name>ATP</name>
        <dbReference type="ChEBI" id="CHEBI:30616"/>
    </ligand>
</feature>
<dbReference type="Proteomes" id="UP000076798">
    <property type="component" value="Unassembled WGS sequence"/>
</dbReference>
<dbReference type="PANTHER" id="PTHR12755:SF6">
    <property type="entry name" value="POLYRIBONUCLEOTIDE 5'-HYDROXYL-KINASE CLP1"/>
    <property type="match status" value="1"/>
</dbReference>
<feature type="binding site" evidence="8">
    <location>
        <begin position="139"/>
        <end position="144"/>
    </location>
    <ligand>
        <name>ATP</name>
        <dbReference type="ChEBI" id="CHEBI:30616"/>
    </ligand>
</feature>
<evidence type="ECO:0000259" key="9">
    <source>
        <dbReference type="Pfam" id="PF06807"/>
    </source>
</evidence>
<feature type="binding site" evidence="8">
    <location>
        <position position="61"/>
    </location>
    <ligand>
        <name>ATP</name>
        <dbReference type="ChEBI" id="CHEBI:30616"/>
    </ligand>
</feature>
<keyword evidence="7 8" id="KW-0539">Nucleus</keyword>
<comment type="function">
    <text evidence="8">Required for endonucleolytic cleavage during polyadenylation-dependent pre-mRNA 3'-end formation.</text>
</comment>
<dbReference type="PANTHER" id="PTHR12755">
    <property type="entry name" value="CLEAVAGE/POLYADENYLATION FACTOR IA SUBUNIT CLP1P"/>
    <property type="match status" value="1"/>
</dbReference>
<organism evidence="12 13">
    <name type="scientific">Sistotremastrum suecicum HHB10207 ss-3</name>
    <dbReference type="NCBI Taxonomy" id="1314776"/>
    <lineage>
        <taxon>Eukaryota</taxon>
        <taxon>Fungi</taxon>
        <taxon>Dikarya</taxon>
        <taxon>Basidiomycota</taxon>
        <taxon>Agaricomycotina</taxon>
        <taxon>Agaricomycetes</taxon>
        <taxon>Sistotremastrales</taxon>
        <taxon>Sistotremastraceae</taxon>
        <taxon>Sistotremastrum</taxon>
    </lineage>
</organism>
<keyword evidence="4 8" id="KW-0507">mRNA processing</keyword>
<evidence type="ECO:0000256" key="8">
    <source>
        <dbReference type="HAMAP-Rule" id="MF_03035"/>
    </source>
</evidence>
<dbReference type="GO" id="GO:0005849">
    <property type="term" value="C:mRNA cleavage factor complex"/>
    <property type="evidence" value="ECO:0007669"/>
    <property type="project" value="UniProtKB-UniRule"/>
</dbReference>
<evidence type="ECO:0000256" key="7">
    <source>
        <dbReference type="ARBA" id="ARBA00023242"/>
    </source>
</evidence>
<protein>
    <recommendedName>
        <fullName evidence="3">Polynucleotide 5'-hydroxyl-kinase GRC3</fullName>
    </recommendedName>
    <alternativeName>
        <fullName evidence="2">Polynucleotide 5'-hydroxyl-kinase grc3</fullName>
    </alternativeName>
</protein>
<evidence type="ECO:0000256" key="5">
    <source>
        <dbReference type="ARBA" id="ARBA00022741"/>
    </source>
</evidence>
<dbReference type="Pfam" id="PF16573">
    <property type="entry name" value="CLP1_N"/>
    <property type="match status" value="1"/>
</dbReference>
<feature type="domain" description="Clp1 C-terminal" evidence="9">
    <location>
        <begin position="371"/>
        <end position="491"/>
    </location>
</feature>
<comment type="subcellular location">
    <subcellularLocation>
        <location evidence="1 8">Nucleus</location>
    </subcellularLocation>
</comment>
<dbReference type="InterPro" id="IPR010655">
    <property type="entry name" value="Clp1_C"/>
</dbReference>
<dbReference type="FunFam" id="2.60.120.1030:FF:000001">
    <property type="entry name" value="Protein CLP1 homolog 5"/>
    <property type="match status" value="1"/>
</dbReference>
<dbReference type="OrthoDB" id="258143at2759"/>
<evidence type="ECO:0000256" key="3">
    <source>
        <dbReference type="ARBA" id="ARBA00019824"/>
    </source>
</evidence>
<evidence type="ECO:0000256" key="4">
    <source>
        <dbReference type="ARBA" id="ARBA00022664"/>
    </source>
</evidence>
<keyword evidence="5 8" id="KW-0547">Nucleotide-binding</keyword>
<comment type="subunit">
    <text evidence="8">Component of a pre-mRNA cleavage factor complex. Interacts directly with PCF11.</text>
</comment>
<dbReference type="GO" id="GO:0005524">
    <property type="term" value="F:ATP binding"/>
    <property type="evidence" value="ECO:0007669"/>
    <property type="project" value="UniProtKB-UniRule"/>
</dbReference>
<sequence length="491" mass="53194">MSEEGSTESQSKTWNLAPNTEYRFELDPGTSLAIKLASGTAEVFGSELAEGKIYTFASECKAAIFTWNGCTIEVIGSPSTEYVSDETPMFAFANLALIFEQMRIQAWLEQQDPKPDLPPSGIENLPPGPPRVLVLGPENYGKTTACKILTNYAVRTEAGWNPMLVNLDTSEGGWTVPGTISACPVDTPIPTYSPANPLGSSATSAPTALSSSALLPLVYWYGHPDPRKKIVLMERLIRNLGESIDQRFESDPKCRASGLFIDTSSGFSLSSAGEKHRLVKACIDAFHVNVIVVIGHEKLNMEMQKLPAVEQSNILVLKIPKSGGVVEIDQAYRDRIIDYQLRFYFYGSNLVLPPTVSASSLGGEALVDLSLAPHSLVISFDDITIYRIGEETMAPSSALPIGSQRTITETQPTLIDPGQPGSGLLNAVLALLAFPAEGAEHYDEEVLDRDVSGFIVITELDIPNRKLTILAPSPGTLTARTALVGSFEWRE</sequence>
<dbReference type="InterPro" id="IPR038239">
    <property type="entry name" value="Clp1_N_sf"/>
</dbReference>
<dbReference type="HAMAP" id="MF_03035">
    <property type="entry name" value="Clp1"/>
    <property type="match status" value="1"/>
</dbReference>
<accession>A0A166EKZ2</accession>
<dbReference type="InterPro" id="IPR038238">
    <property type="entry name" value="Clp1_C_sf"/>
</dbReference>
<dbReference type="Pfam" id="PF06807">
    <property type="entry name" value="Clp1"/>
    <property type="match status" value="1"/>
</dbReference>
<dbReference type="GO" id="GO:0051731">
    <property type="term" value="F:polynucleotide 5'-hydroxyl-kinase activity"/>
    <property type="evidence" value="ECO:0007669"/>
    <property type="project" value="InterPro"/>
</dbReference>
<proteinExistence type="inferred from homology"/>
<dbReference type="GO" id="GO:0006388">
    <property type="term" value="P:tRNA splicing, via endonucleolytic cleavage and ligation"/>
    <property type="evidence" value="ECO:0007669"/>
    <property type="project" value="TreeGrafter"/>
</dbReference>
<dbReference type="Gene3D" id="2.40.30.330">
    <property type="entry name" value="Pre-mRNA cleavage complex subunit Clp1, C-terminal domain"/>
    <property type="match status" value="1"/>
</dbReference>
<evidence type="ECO:0000256" key="2">
    <source>
        <dbReference type="ARBA" id="ARBA00018706"/>
    </source>
</evidence>
<dbReference type="InterPro" id="IPR045116">
    <property type="entry name" value="Clp1/Grc3"/>
</dbReference>
<dbReference type="InterPro" id="IPR032324">
    <property type="entry name" value="Clp1_N"/>
</dbReference>
<feature type="domain" description="Clp1 P-loop" evidence="11">
    <location>
        <begin position="136"/>
        <end position="347"/>
    </location>
</feature>
<keyword evidence="6 8" id="KW-0067">ATP-binding</keyword>
<comment type="similarity">
    <text evidence="8">Belongs to the Clp1 family. Clp1 subfamily.</text>
</comment>
<dbReference type="Pfam" id="PF16575">
    <property type="entry name" value="CLP1_P"/>
    <property type="match status" value="1"/>
</dbReference>
<gene>
    <name evidence="8" type="primary">CLP1</name>
    <name evidence="12" type="ORF">SISSUDRAFT_1045213</name>
</gene>
<dbReference type="GO" id="GO:0031124">
    <property type="term" value="P:mRNA 3'-end processing"/>
    <property type="evidence" value="ECO:0007669"/>
    <property type="project" value="UniProtKB-UniRule"/>
</dbReference>
<evidence type="ECO:0000256" key="1">
    <source>
        <dbReference type="ARBA" id="ARBA00004123"/>
    </source>
</evidence>
<dbReference type="AlphaFoldDB" id="A0A166EKZ2"/>
<dbReference type="Gene3D" id="2.60.120.1030">
    <property type="entry name" value="Clp1, DNA binding domain"/>
    <property type="match status" value="1"/>
</dbReference>
<dbReference type="InterPro" id="IPR027417">
    <property type="entry name" value="P-loop_NTPase"/>
</dbReference>
<keyword evidence="13" id="KW-1185">Reference proteome</keyword>
<feature type="domain" description="Clp1 N-terminal" evidence="10">
    <location>
        <begin position="16"/>
        <end position="106"/>
    </location>
</feature>
<evidence type="ECO:0000313" key="12">
    <source>
        <dbReference type="EMBL" id="KZT39707.1"/>
    </source>
</evidence>
<evidence type="ECO:0000256" key="6">
    <source>
        <dbReference type="ARBA" id="ARBA00022840"/>
    </source>
</evidence>
<evidence type="ECO:0000259" key="11">
    <source>
        <dbReference type="Pfam" id="PF16575"/>
    </source>
</evidence>
<reference evidence="12 13" key="1">
    <citation type="journal article" date="2016" name="Mol. Biol. Evol.">
        <title>Comparative Genomics of Early-Diverging Mushroom-Forming Fungi Provides Insights into the Origins of Lignocellulose Decay Capabilities.</title>
        <authorList>
            <person name="Nagy L.G."/>
            <person name="Riley R."/>
            <person name="Tritt A."/>
            <person name="Adam C."/>
            <person name="Daum C."/>
            <person name="Floudas D."/>
            <person name="Sun H."/>
            <person name="Yadav J.S."/>
            <person name="Pangilinan J."/>
            <person name="Larsson K.H."/>
            <person name="Matsuura K."/>
            <person name="Barry K."/>
            <person name="Labutti K."/>
            <person name="Kuo R."/>
            <person name="Ohm R.A."/>
            <person name="Bhattacharya S.S."/>
            <person name="Shirouzu T."/>
            <person name="Yoshinaga Y."/>
            <person name="Martin F.M."/>
            <person name="Grigoriev I.V."/>
            <person name="Hibbett D.S."/>
        </authorList>
    </citation>
    <scope>NUCLEOTIDE SEQUENCE [LARGE SCALE GENOMIC DNA]</scope>
    <source>
        <strain evidence="12 13">HHB10207 ss-3</strain>
    </source>
</reference>
<dbReference type="InterPro" id="IPR032319">
    <property type="entry name" value="CLP1_P"/>
</dbReference>
<evidence type="ECO:0000259" key="10">
    <source>
        <dbReference type="Pfam" id="PF16573"/>
    </source>
</evidence>
<dbReference type="Gene3D" id="3.40.50.300">
    <property type="entry name" value="P-loop containing nucleotide triphosphate hydrolases"/>
    <property type="match status" value="1"/>
</dbReference>
<dbReference type="STRING" id="1314776.A0A166EKZ2"/>
<dbReference type="InterPro" id="IPR028606">
    <property type="entry name" value="Clp1"/>
</dbReference>
<dbReference type="EMBL" id="KV428042">
    <property type="protein sequence ID" value="KZT39707.1"/>
    <property type="molecule type" value="Genomic_DNA"/>
</dbReference>
<name>A0A166EKZ2_9AGAM</name>